<dbReference type="Gene3D" id="1.10.1220.10">
    <property type="entry name" value="Met repressor-like"/>
    <property type="match status" value="1"/>
</dbReference>
<dbReference type="Proteomes" id="UP000589292">
    <property type="component" value="Unassembled WGS sequence"/>
</dbReference>
<keyword evidence="3" id="KW-1185">Reference proteome</keyword>
<comment type="caution">
    <text evidence="2">The sequence shown here is derived from an EMBL/GenBank/DDBJ whole genome shotgun (WGS) entry which is preliminary data.</text>
</comment>
<accession>A0A7V8RG09</accession>
<proteinExistence type="predicted"/>
<reference evidence="2 3" key="1">
    <citation type="journal article" date="1994" name="Int. J. Syst. Bacteriol.">
        <title>Phylogenetic positions of novel aerobic, bacteriochlorophyll a-containing bacteria and description of Roseococcus thiosulfatophilus gen. nov., sp. nov., Erythromicrobium ramosum gen. nov., sp. nov., and Erythrobacter litoralis sp. nov.</title>
        <authorList>
            <person name="Yurkov V."/>
            <person name="Stackebrandt E."/>
            <person name="Holmes A."/>
            <person name="Fuerst J.A."/>
            <person name="Hugenholtz P."/>
            <person name="Golecki J."/>
            <person name="Gad'on N."/>
            <person name="Gorlenko V.M."/>
            <person name="Kompantseva E.I."/>
            <person name="Drews G."/>
        </authorList>
    </citation>
    <scope>NUCLEOTIDE SEQUENCE [LARGE SCALE GENOMIC DNA]</scope>
    <source>
        <strain evidence="2 3">KR-99</strain>
    </source>
</reference>
<evidence type="ECO:0000313" key="2">
    <source>
        <dbReference type="EMBL" id="MBA1375811.1"/>
    </source>
</evidence>
<gene>
    <name evidence="2" type="ORF">FG486_15815</name>
</gene>
<name>A0A7V8RG09_9SPHN</name>
<feature type="domain" description="XACb0070 ribbon-helix-helix" evidence="1">
    <location>
        <begin position="12"/>
        <end position="85"/>
    </location>
</feature>
<dbReference type="AlphaFoldDB" id="A0A7V8RG09"/>
<protein>
    <recommendedName>
        <fullName evidence="1">XACb0070 ribbon-helix-helix domain-containing protein</fullName>
    </recommendedName>
</protein>
<evidence type="ECO:0000313" key="3">
    <source>
        <dbReference type="Proteomes" id="UP000589292"/>
    </source>
</evidence>
<dbReference type="InterPro" id="IPR013321">
    <property type="entry name" value="Arc_rbn_hlx_hlx"/>
</dbReference>
<dbReference type="Pfam" id="PF16762">
    <property type="entry name" value="RHH_6"/>
    <property type="match status" value="1"/>
</dbReference>
<evidence type="ECO:0000259" key="1">
    <source>
        <dbReference type="Pfam" id="PF16762"/>
    </source>
</evidence>
<sequence>MPKRTNTLPAEHARWTLSVSRETDSALRSWLAGKGAKRGDLSRFVEDAVNRQVPREMITDIHARNADRGPDQTEQLVEDQLHDVRARFWSKKSGRRLHVALSKQLNLLLR</sequence>
<dbReference type="InterPro" id="IPR031914">
    <property type="entry name" value="XACb0070_RHH_dom"/>
</dbReference>
<dbReference type="GO" id="GO:0006355">
    <property type="term" value="P:regulation of DNA-templated transcription"/>
    <property type="evidence" value="ECO:0007669"/>
    <property type="project" value="InterPro"/>
</dbReference>
<organism evidence="2 3">
    <name type="scientific">Sphingomonas ursincola</name>
    <dbReference type="NCBI Taxonomy" id="56361"/>
    <lineage>
        <taxon>Bacteria</taxon>
        <taxon>Pseudomonadati</taxon>
        <taxon>Pseudomonadota</taxon>
        <taxon>Alphaproteobacteria</taxon>
        <taxon>Sphingomonadales</taxon>
        <taxon>Sphingomonadaceae</taxon>
        <taxon>Sphingomonas</taxon>
    </lineage>
</organism>
<dbReference type="EMBL" id="VDES01000003">
    <property type="protein sequence ID" value="MBA1375811.1"/>
    <property type="molecule type" value="Genomic_DNA"/>
</dbReference>